<evidence type="ECO:0000313" key="1">
    <source>
        <dbReference type="EMBL" id="KAI3754345.1"/>
    </source>
</evidence>
<dbReference type="Proteomes" id="UP001056120">
    <property type="component" value="Linkage Group LG18"/>
</dbReference>
<proteinExistence type="predicted"/>
<evidence type="ECO:0000313" key="2">
    <source>
        <dbReference type="Proteomes" id="UP001056120"/>
    </source>
</evidence>
<gene>
    <name evidence="1" type="ORF">L1987_54127</name>
</gene>
<keyword evidence="2" id="KW-1185">Reference proteome</keyword>
<protein>
    <submittedName>
        <fullName evidence="1">Uncharacterized protein</fullName>
    </submittedName>
</protein>
<name>A0ACB9E6N0_9ASTR</name>
<organism evidence="1 2">
    <name type="scientific">Smallanthus sonchifolius</name>
    <dbReference type="NCBI Taxonomy" id="185202"/>
    <lineage>
        <taxon>Eukaryota</taxon>
        <taxon>Viridiplantae</taxon>
        <taxon>Streptophyta</taxon>
        <taxon>Embryophyta</taxon>
        <taxon>Tracheophyta</taxon>
        <taxon>Spermatophyta</taxon>
        <taxon>Magnoliopsida</taxon>
        <taxon>eudicotyledons</taxon>
        <taxon>Gunneridae</taxon>
        <taxon>Pentapetalae</taxon>
        <taxon>asterids</taxon>
        <taxon>campanulids</taxon>
        <taxon>Asterales</taxon>
        <taxon>Asteraceae</taxon>
        <taxon>Asteroideae</taxon>
        <taxon>Heliantheae alliance</taxon>
        <taxon>Millerieae</taxon>
        <taxon>Smallanthus</taxon>
    </lineage>
</organism>
<sequence length="119" mass="13468">MYCFLIKLEASYSRYQMDNMLKLGPTGMKGQIWDEKSSSELVEIQISHVQDYIKSIQFTYRTGMKVCHSQTYGESSGLINFDMVISIIFFMWGHANLLCIVPILSDVPEGTTPLVSVGD</sequence>
<dbReference type="EMBL" id="CM042035">
    <property type="protein sequence ID" value="KAI3754345.1"/>
    <property type="molecule type" value="Genomic_DNA"/>
</dbReference>
<reference evidence="1 2" key="2">
    <citation type="journal article" date="2022" name="Mol. Ecol. Resour.">
        <title>The genomes of chicory, endive, great burdock and yacon provide insights into Asteraceae paleo-polyploidization history and plant inulin production.</title>
        <authorList>
            <person name="Fan W."/>
            <person name="Wang S."/>
            <person name="Wang H."/>
            <person name="Wang A."/>
            <person name="Jiang F."/>
            <person name="Liu H."/>
            <person name="Zhao H."/>
            <person name="Xu D."/>
            <person name="Zhang Y."/>
        </authorList>
    </citation>
    <scope>NUCLEOTIDE SEQUENCE [LARGE SCALE GENOMIC DNA]</scope>
    <source>
        <strain evidence="2">cv. Yunnan</strain>
        <tissue evidence="1">Leaves</tissue>
    </source>
</reference>
<accession>A0ACB9E6N0</accession>
<reference evidence="2" key="1">
    <citation type="journal article" date="2022" name="Mol. Ecol. Resour.">
        <title>The genomes of chicory, endive, great burdock and yacon provide insights into Asteraceae palaeo-polyploidization history and plant inulin production.</title>
        <authorList>
            <person name="Fan W."/>
            <person name="Wang S."/>
            <person name="Wang H."/>
            <person name="Wang A."/>
            <person name="Jiang F."/>
            <person name="Liu H."/>
            <person name="Zhao H."/>
            <person name="Xu D."/>
            <person name="Zhang Y."/>
        </authorList>
    </citation>
    <scope>NUCLEOTIDE SEQUENCE [LARGE SCALE GENOMIC DNA]</scope>
    <source>
        <strain evidence="2">cv. Yunnan</strain>
    </source>
</reference>
<comment type="caution">
    <text evidence="1">The sequence shown here is derived from an EMBL/GenBank/DDBJ whole genome shotgun (WGS) entry which is preliminary data.</text>
</comment>